<feature type="signal peptide" evidence="3">
    <location>
        <begin position="1"/>
        <end position="18"/>
    </location>
</feature>
<dbReference type="InterPro" id="IPR017850">
    <property type="entry name" value="Alkaline_phosphatase_core_sf"/>
</dbReference>
<proteinExistence type="inferred from homology"/>
<dbReference type="Gene3D" id="3.30.1120.10">
    <property type="match status" value="1"/>
</dbReference>
<evidence type="ECO:0000313" key="5">
    <source>
        <dbReference type="EMBL" id="MDZ8119177.1"/>
    </source>
</evidence>
<dbReference type="EMBL" id="JARVCO010000010">
    <property type="protein sequence ID" value="MDZ8119177.1"/>
    <property type="molecule type" value="Genomic_DNA"/>
</dbReference>
<keyword evidence="6" id="KW-1185">Reference proteome</keyword>
<dbReference type="InterPro" id="IPR050738">
    <property type="entry name" value="Sulfatase"/>
</dbReference>
<organism evidence="5 6">
    <name type="scientific">Pontiella agarivorans</name>
    <dbReference type="NCBI Taxonomy" id="3038953"/>
    <lineage>
        <taxon>Bacteria</taxon>
        <taxon>Pseudomonadati</taxon>
        <taxon>Kiritimatiellota</taxon>
        <taxon>Kiritimatiellia</taxon>
        <taxon>Kiritimatiellales</taxon>
        <taxon>Pontiellaceae</taxon>
        <taxon>Pontiella</taxon>
    </lineage>
</organism>
<feature type="chain" id="PRO_5045921921" evidence="3">
    <location>
        <begin position="19"/>
        <end position="469"/>
    </location>
</feature>
<dbReference type="Proteomes" id="UP001290861">
    <property type="component" value="Unassembled WGS sequence"/>
</dbReference>
<dbReference type="InterPro" id="IPR000917">
    <property type="entry name" value="Sulfatase_N"/>
</dbReference>
<sequence length="469" mass="52804">MKHCILVAAVALSGIVSAAKPPNVVVILTDDQGWADIGYNNPEHVYTPNLDRLAETGARFENHYVMPQCTPTRVACFTGRYPGRFGRAPLKATNDQCFPVGTPTLATMMKSAGYKTYLMGKWHMGAKPGDGPNQHGFDYSYGSIPGAIGMYDHHYRKGAFYQAWHRNETFIEGAENGTHATDLIAADAVRIIHQKHEQPFFMMLTFHAPHTPLDERGPFVDRPTQLDPENPKRWLNEDEIKWFNDPAGKIQSEPDPEKRLLLAAVYHVDDAIGRVVNALNESGLRENTLILFSSDNGPQGSWGGHAYPDDLKLTRYNQPVPMRGKKCDVYEGGIHVPGLANWPGKIKAKTVVDQVHIIDWFPTLGKVVGADVPRNLDGTDLSSIWFGNGSLEKRELYWIWNPATNKWALRYGDFKIVRYSKEEPTQPTDWQLFNLKNDPKEKTDIAASYPEVVERLHGLFLKQRAKDIK</sequence>
<dbReference type="PANTHER" id="PTHR42693">
    <property type="entry name" value="ARYLSULFATASE FAMILY MEMBER"/>
    <property type="match status" value="1"/>
</dbReference>
<evidence type="ECO:0000256" key="1">
    <source>
        <dbReference type="ARBA" id="ARBA00008779"/>
    </source>
</evidence>
<reference evidence="5 6" key="1">
    <citation type="journal article" date="2024" name="Appl. Environ. Microbiol.">
        <title>Pontiella agarivorans sp. nov., a novel marine anaerobic bacterium capable of degrading macroalgal polysaccharides and fixing nitrogen.</title>
        <authorList>
            <person name="Liu N."/>
            <person name="Kivenson V."/>
            <person name="Peng X."/>
            <person name="Cui Z."/>
            <person name="Lankiewicz T.S."/>
            <person name="Gosselin K.M."/>
            <person name="English C.J."/>
            <person name="Blair E.M."/>
            <person name="O'Malley M.A."/>
            <person name="Valentine D.L."/>
        </authorList>
    </citation>
    <scope>NUCLEOTIDE SEQUENCE [LARGE SCALE GENOMIC DNA]</scope>
    <source>
        <strain evidence="5 6">NLcol2</strain>
    </source>
</reference>
<evidence type="ECO:0000313" key="6">
    <source>
        <dbReference type="Proteomes" id="UP001290861"/>
    </source>
</evidence>
<comment type="similarity">
    <text evidence="1">Belongs to the sulfatase family.</text>
</comment>
<evidence type="ECO:0000259" key="4">
    <source>
        <dbReference type="Pfam" id="PF00884"/>
    </source>
</evidence>
<comment type="caution">
    <text evidence="5">The sequence shown here is derived from an EMBL/GenBank/DDBJ whole genome shotgun (WGS) entry which is preliminary data.</text>
</comment>
<dbReference type="RefSeq" id="WP_322608965.1">
    <property type="nucleotide sequence ID" value="NZ_JARVCO010000010.1"/>
</dbReference>
<keyword evidence="2" id="KW-0378">Hydrolase</keyword>
<dbReference type="Pfam" id="PF00884">
    <property type="entry name" value="Sulfatase"/>
    <property type="match status" value="1"/>
</dbReference>
<dbReference type="SUPFAM" id="SSF53649">
    <property type="entry name" value="Alkaline phosphatase-like"/>
    <property type="match status" value="1"/>
</dbReference>
<evidence type="ECO:0000256" key="3">
    <source>
        <dbReference type="SAM" id="SignalP"/>
    </source>
</evidence>
<gene>
    <name evidence="5" type="ORF">P9H32_11135</name>
</gene>
<keyword evidence="3" id="KW-0732">Signal</keyword>
<name>A0ABU5MYC8_9BACT</name>
<dbReference type="Gene3D" id="3.40.720.10">
    <property type="entry name" value="Alkaline Phosphatase, subunit A"/>
    <property type="match status" value="1"/>
</dbReference>
<dbReference type="PANTHER" id="PTHR42693:SF53">
    <property type="entry name" value="ENDO-4-O-SULFATASE"/>
    <property type="match status" value="1"/>
</dbReference>
<accession>A0ABU5MYC8</accession>
<feature type="domain" description="Sulfatase N-terminal" evidence="4">
    <location>
        <begin position="22"/>
        <end position="369"/>
    </location>
</feature>
<evidence type="ECO:0000256" key="2">
    <source>
        <dbReference type="ARBA" id="ARBA00022801"/>
    </source>
</evidence>
<protein>
    <submittedName>
        <fullName evidence="5">Sulfatase-like hydrolase/transferase</fullName>
    </submittedName>
</protein>